<evidence type="ECO:0000313" key="4">
    <source>
        <dbReference type="EMBL" id="GHE77732.1"/>
    </source>
</evidence>
<name>A0ABQ3IGB8_9PSEU</name>
<dbReference type="PANTHER" id="PTHR43037">
    <property type="entry name" value="UNNAMED PRODUCT-RELATED"/>
    <property type="match status" value="1"/>
</dbReference>
<keyword evidence="5" id="KW-1185">Reference proteome</keyword>
<dbReference type="Gene3D" id="3.40.50.1820">
    <property type="entry name" value="alpha/beta hydrolase"/>
    <property type="match status" value="1"/>
</dbReference>
<gene>
    <name evidence="4" type="ORF">GCM10017786_04060</name>
</gene>
<sequence>MRRALTALLTLVLALLGLAPPAQAATLQEVTGFGSNPGGLRMFRYAPDGLPAGRPVVVALHGCTQNATGYATGTGWMKLADQWRISVVFPQQSSANNANSCFNWFEPADTRRGSGEALSIKQMVDRTRADLGASPAYVTGLSAGGAMAAVMLATYPDVFAGGGIVAGLPYGCATSTVTAFSCMNPGTDQAPAQWGDKVRAAADHSGTHPRVSIWHGTADTTVAPRNATELVEQWTDVAGTDQTPDVSDTVAGYPHRVYGGVVEYFQITGMGHGQPVDPGTQATQCGTAGAYLLDVNICAAYHMGRFWGIADEGTGPGTPTYSDTAVGTATDHYVAGRVDVTEYTTLGARYGYTAPITLYLCGANWTDRADCTPI</sequence>
<keyword evidence="2" id="KW-0378">Hydrolase</keyword>
<evidence type="ECO:0000256" key="3">
    <source>
        <dbReference type="SAM" id="SignalP"/>
    </source>
</evidence>
<reference evidence="5" key="1">
    <citation type="journal article" date="2019" name="Int. J. Syst. Evol. Microbiol.">
        <title>The Global Catalogue of Microorganisms (GCM) 10K type strain sequencing project: providing services to taxonomists for standard genome sequencing and annotation.</title>
        <authorList>
            <consortium name="The Broad Institute Genomics Platform"/>
            <consortium name="The Broad Institute Genome Sequencing Center for Infectious Disease"/>
            <person name="Wu L."/>
            <person name="Ma J."/>
        </authorList>
    </citation>
    <scope>NUCLEOTIDE SEQUENCE [LARGE SCALE GENOMIC DNA]</scope>
    <source>
        <strain evidence="5">CGMCC 4.7677</strain>
    </source>
</reference>
<evidence type="ECO:0000256" key="2">
    <source>
        <dbReference type="ARBA" id="ARBA00022801"/>
    </source>
</evidence>
<keyword evidence="1 3" id="KW-0732">Signal</keyword>
<proteinExistence type="predicted"/>
<dbReference type="EMBL" id="BNAU01000001">
    <property type="protein sequence ID" value="GHE77732.1"/>
    <property type="molecule type" value="Genomic_DNA"/>
</dbReference>
<dbReference type="InterPro" id="IPR029058">
    <property type="entry name" value="AB_hydrolase_fold"/>
</dbReference>
<dbReference type="SUPFAM" id="SSF53474">
    <property type="entry name" value="alpha/beta-Hydrolases"/>
    <property type="match status" value="2"/>
</dbReference>
<dbReference type="InterPro" id="IPR010126">
    <property type="entry name" value="Esterase_phb"/>
</dbReference>
<dbReference type="Proteomes" id="UP000605897">
    <property type="component" value="Unassembled WGS sequence"/>
</dbReference>
<feature type="chain" id="PRO_5045079353" evidence="3">
    <location>
        <begin position="25"/>
        <end position="374"/>
    </location>
</feature>
<comment type="caution">
    <text evidence="4">The sequence shown here is derived from an EMBL/GenBank/DDBJ whole genome shotgun (WGS) entry which is preliminary data.</text>
</comment>
<dbReference type="PANTHER" id="PTHR43037:SF1">
    <property type="entry name" value="BLL1128 PROTEIN"/>
    <property type="match status" value="1"/>
</dbReference>
<dbReference type="InterPro" id="IPR050955">
    <property type="entry name" value="Plant_Biomass_Hydrol_Est"/>
</dbReference>
<evidence type="ECO:0000256" key="1">
    <source>
        <dbReference type="ARBA" id="ARBA00022729"/>
    </source>
</evidence>
<dbReference type="RefSeq" id="WP_191242759.1">
    <property type="nucleotide sequence ID" value="NZ_BNAU01000001.1"/>
</dbReference>
<organism evidence="4 5">
    <name type="scientific">Amycolatopsis deserti</name>
    <dbReference type="NCBI Taxonomy" id="185696"/>
    <lineage>
        <taxon>Bacteria</taxon>
        <taxon>Bacillati</taxon>
        <taxon>Actinomycetota</taxon>
        <taxon>Actinomycetes</taxon>
        <taxon>Pseudonocardiales</taxon>
        <taxon>Pseudonocardiaceae</taxon>
        <taxon>Amycolatopsis</taxon>
    </lineage>
</organism>
<protein>
    <submittedName>
        <fullName evidence="4">Feruloyl esterase</fullName>
    </submittedName>
</protein>
<evidence type="ECO:0000313" key="5">
    <source>
        <dbReference type="Proteomes" id="UP000605897"/>
    </source>
</evidence>
<feature type="signal peptide" evidence="3">
    <location>
        <begin position="1"/>
        <end position="24"/>
    </location>
</feature>
<dbReference type="Pfam" id="PF10503">
    <property type="entry name" value="Esterase_PHB"/>
    <property type="match status" value="1"/>
</dbReference>
<accession>A0ABQ3IGB8</accession>
<dbReference type="NCBIfam" id="TIGR01840">
    <property type="entry name" value="esterase_phb"/>
    <property type="match status" value="1"/>
</dbReference>